<evidence type="ECO:0000256" key="1">
    <source>
        <dbReference type="SAM" id="Phobius"/>
    </source>
</evidence>
<evidence type="ECO:0000313" key="2">
    <source>
        <dbReference type="EMBL" id="GAP04365.1"/>
    </source>
</evidence>
<organism evidence="2">
    <name type="scientific">Fructobacillus tropaeoli</name>
    <dbReference type="NCBI Taxonomy" id="709323"/>
    <lineage>
        <taxon>Bacteria</taxon>
        <taxon>Bacillati</taxon>
        <taxon>Bacillota</taxon>
        <taxon>Bacilli</taxon>
        <taxon>Lactobacillales</taxon>
        <taxon>Lactobacillaceae</taxon>
        <taxon>Fructobacillus</taxon>
    </lineage>
</organism>
<name>A0A3F3GZN2_9LACO</name>
<keyword evidence="1" id="KW-0472">Membrane</keyword>
<accession>A0A3F3GZN2</accession>
<dbReference type="Proteomes" id="UP000064514">
    <property type="component" value="Unassembled WGS sequence"/>
</dbReference>
<reference evidence="2" key="1">
    <citation type="journal article" date="2015" name="BMC Genomics">
        <title>Comparative genomics of Fructobacillus spp. and Leuconostoc spp. reveals niche-specific evolution of Fructobacillus spp.</title>
        <authorList>
            <person name="Endo A."/>
            <person name="Tanizawa Y."/>
            <person name="Tanaka N."/>
            <person name="Maeno S."/>
            <person name="Kumar H."/>
            <person name="Shiwa Y."/>
            <person name="Okada S."/>
            <person name="Yoshikawa H."/>
            <person name="Dicks L."/>
            <person name="Nakagawa J."/>
            <person name="Arita M."/>
        </authorList>
    </citation>
    <scope>NUCLEOTIDE SEQUENCE [LARGE SCALE GENOMIC DNA]</scope>
    <source>
        <strain evidence="2">F214-1</strain>
    </source>
</reference>
<keyword evidence="1" id="KW-0812">Transmembrane</keyword>
<feature type="transmembrane region" description="Helical" evidence="1">
    <location>
        <begin position="38"/>
        <end position="60"/>
    </location>
</feature>
<dbReference type="RefSeq" id="WP_059393784.1">
    <property type="nucleotide sequence ID" value="NZ_DF968081.1"/>
</dbReference>
<gene>
    <name evidence="2" type="ORF">FTRO_0041050</name>
</gene>
<protein>
    <submittedName>
        <fullName evidence="2">Uncharacterized protein</fullName>
    </submittedName>
</protein>
<sequence>MIALIGLAITLLGLIILTMGQTAPLIRLYFGDRSVISQIFWGTILFLIGGGILIINAAYLM</sequence>
<keyword evidence="1" id="KW-1133">Transmembrane helix</keyword>
<proteinExistence type="predicted"/>
<dbReference type="EMBL" id="DF968081">
    <property type="protein sequence ID" value="GAP04365.1"/>
    <property type="molecule type" value="Genomic_DNA"/>
</dbReference>
<dbReference type="AlphaFoldDB" id="A0A3F3GZN2"/>